<dbReference type="InterPro" id="IPR015424">
    <property type="entry name" value="PyrdxlP-dep_Trfase"/>
</dbReference>
<dbReference type="GO" id="GO:0030170">
    <property type="term" value="F:pyridoxal phosphate binding"/>
    <property type="evidence" value="ECO:0007669"/>
    <property type="project" value="InterPro"/>
</dbReference>
<keyword evidence="4 5" id="KW-0663">Pyridoxal phosphate</keyword>
<name>A0A3D9RP68_9FLAO</name>
<dbReference type="PANTHER" id="PTHR11986">
    <property type="entry name" value="AMINOTRANSFERASE CLASS III"/>
    <property type="match status" value="1"/>
</dbReference>
<dbReference type="Gene3D" id="3.90.1150.10">
    <property type="entry name" value="Aspartate Aminotransferase, domain 1"/>
    <property type="match status" value="1"/>
</dbReference>
<evidence type="ECO:0000256" key="1">
    <source>
        <dbReference type="ARBA" id="ARBA00001933"/>
    </source>
</evidence>
<dbReference type="InterPro" id="IPR049704">
    <property type="entry name" value="Aminotrans_3_PPA_site"/>
</dbReference>
<dbReference type="InterPro" id="IPR015421">
    <property type="entry name" value="PyrdxlP-dep_Trfase_major"/>
</dbReference>
<keyword evidence="3 6" id="KW-0808">Transferase</keyword>
<dbReference type="GO" id="GO:0008483">
    <property type="term" value="F:transaminase activity"/>
    <property type="evidence" value="ECO:0007669"/>
    <property type="project" value="UniProtKB-KW"/>
</dbReference>
<comment type="cofactor">
    <cofactor evidence="1">
        <name>pyridoxal 5'-phosphate</name>
        <dbReference type="ChEBI" id="CHEBI:597326"/>
    </cofactor>
</comment>
<organism evidence="6 7">
    <name type="scientific">Lutibacter oceani</name>
    <dbReference type="NCBI Taxonomy" id="1853311"/>
    <lineage>
        <taxon>Bacteria</taxon>
        <taxon>Pseudomonadati</taxon>
        <taxon>Bacteroidota</taxon>
        <taxon>Flavobacteriia</taxon>
        <taxon>Flavobacteriales</taxon>
        <taxon>Flavobacteriaceae</taxon>
        <taxon>Lutibacter</taxon>
    </lineage>
</organism>
<dbReference type="PROSITE" id="PS00600">
    <property type="entry name" value="AA_TRANSFER_CLASS_3"/>
    <property type="match status" value="1"/>
</dbReference>
<comment type="caution">
    <text evidence="6">The sequence shown here is derived from an EMBL/GenBank/DDBJ whole genome shotgun (WGS) entry which is preliminary data.</text>
</comment>
<evidence type="ECO:0000256" key="5">
    <source>
        <dbReference type="RuleBase" id="RU003560"/>
    </source>
</evidence>
<dbReference type="PANTHER" id="PTHR11986:SF79">
    <property type="entry name" value="ACETYLORNITHINE AMINOTRANSFERASE, MITOCHONDRIAL"/>
    <property type="match status" value="1"/>
</dbReference>
<gene>
    <name evidence="6" type="ORF">BX611_1259</name>
</gene>
<evidence type="ECO:0000256" key="4">
    <source>
        <dbReference type="ARBA" id="ARBA00022898"/>
    </source>
</evidence>
<dbReference type="CDD" id="cd00610">
    <property type="entry name" value="OAT_like"/>
    <property type="match status" value="1"/>
</dbReference>
<evidence type="ECO:0000313" key="7">
    <source>
        <dbReference type="Proteomes" id="UP000256429"/>
    </source>
</evidence>
<comment type="similarity">
    <text evidence="5">Belongs to the class-III pyridoxal-phosphate-dependent aminotransferase family.</text>
</comment>
<dbReference type="RefSeq" id="WP_115879255.1">
    <property type="nucleotide sequence ID" value="NZ_QTTQ01000010.1"/>
</dbReference>
<sequence>MKEDFFKYQAQTSPYPLAIEISHANGSYVYDSNKKAYLDFIAGVSANTLGHNHPTISQAIKNQVDKYTHVMVYGEFIQQPQLELCKILADNLPENLKTVYLTNSGTEATEGALKLAKRFTGRSEIIAAKNGYHGNTQGAMSVCGAEVQNSAFRPLIPGIKFIEYNNFVDIDKITTKTAGVILETIQGGAGFIEPKNDYLKKVKEKCDAVGALLILDEIQSGIGRTGKLFGFENYNVVPHIIVTGKGLGGGMPIGAFIASFEIMSCLTKHPKLGHITTFGGHPVIAAAGKATLEELLNSNLIKDSLAKEKLIRKLLIHPLVSEIRGKGLMLAAIVETTEIASKVILKCLNKGLLLFWLLFEGRAIRITPPLTISDNELYKGCNIIIESLNEVLADY</sequence>
<reference evidence="6 7" key="1">
    <citation type="submission" date="2018-08" db="EMBL/GenBank/DDBJ databases">
        <title>Genomic Encyclopedia of Type Strains, Phase III (KMG-III): the genomes of soil and plant-associated and newly described type strains.</title>
        <authorList>
            <person name="Whitman W."/>
        </authorList>
    </citation>
    <scope>NUCLEOTIDE SEQUENCE [LARGE SCALE GENOMIC DNA]</scope>
    <source>
        <strain evidence="6 7">325-5</strain>
    </source>
</reference>
<dbReference type="InterPro" id="IPR005814">
    <property type="entry name" value="Aminotrans_3"/>
</dbReference>
<keyword evidence="2 6" id="KW-0032">Aminotransferase</keyword>
<dbReference type="EMBL" id="QTTQ01000010">
    <property type="protein sequence ID" value="REE81723.1"/>
    <property type="molecule type" value="Genomic_DNA"/>
</dbReference>
<dbReference type="InterPro" id="IPR015422">
    <property type="entry name" value="PyrdxlP-dep_Trfase_small"/>
</dbReference>
<evidence type="ECO:0000313" key="6">
    <source>
        <dbReference type="EMBL" id="REE81723.1"/>
    </source>
</evidence>
<evidence type="ECO:0000256" key="2">
    <source>
        <dbReference type="ARBA" id="ARBA00022576"/>
    </source>
</evidence>
<dbReference type="Pfam" id="PF00202">
    <property type="entry name" value="Aminotran_3"/>
    <property type="match status" value="1"/>
</dbReference>
<dbReference type="Proteomes" id="UP000256429">
    <property type="component" value="Unassembled WGS sequence"/>
</dbReference>
<dbReference type="SUPFAM" id="SSF53383">
    <property type="entry name" value="PLP-dependent transferases"/>
    <property type="match status" value="1"/>
</dbReference>
<keyword evidence="7" id="KW-1185">Reference proteome</keyword>
<dbReference type="PIRSF" id="PIRSF000521">
    <property type="entry name" value="Transaminase_4ab_Lys_Orn"/>
    <property type="match status" value="1"/>
</dbReference>
<dbReference type="InterPro" id="IPR050103">
    <property type="entry name" value="Class-III_PLP-dep_AT"/>
</dbReference>
<proteinExistence type="inferred from homology"/>
<dbReference type="Gene3D" id="3.40.640.10">
    <property type="entry name" value="Type I PLP-dependent aspartate aminotransferase-like (Major domain)"/>
    <property type="match status" value="1"/>
</dbReference>
<dbReference type="OrthoDB" id="9801052at2"/>
<dbReference type="FunFam" id="3.40.640.10:FF:000004">
    <property type="entry name" value="Acetylornithine aminotransferase"/>
    <property type="match status" value="1"/>
</dbReference>
<accession>A0A3D9RP68</accession>
<dbReference type="AlphaFoldDB" id="A0A3D9RP68"/>
<protein>
    <submittedName>
        <fullName evidence="6">Acetylornithine/succinyldiaminopimelate/putresci ne aminotransferase</fullName>
    </submittedName>
</protein>
<evidence type="ECO:0000256" key="3">
    <source>
        <dbReference type="ARBA" id="ARBA00022679"/>
    </source>
</evidence>
<dbReference type="GO" id="GO:0042802">
    <property type="term" value="F:identical protein binding"/>
    <property type="evidence" value="ECO:0007669"/>
    <property type="project" value="TreeGrafter"/>
</dbReference>